<dbReference type="RefSeq" id="WP_190599836.1">
    <property type="nucleotide sequence ID" value="NZ_JADEVV010000019.1"/>
</dbReference>
<proteinExistence type="predicted"/>
<evidence type="ECO:0000313" key="1">
    <source>
        <dbReference type="EMBL" id="MBE9253845.1"/>
    </source>
</evidence>
<dbReference type="EMBL" id="JADEVV010000019">
    <property type="protein sequence ID" value="MBE9253845.1"/>
    <property type="molecule type" value="Genomic_DNA"/>
</dbReference>
<accession>A0ABR9VR93</accession>
<comment type="caution">
    <text evidence="1">The sequence shown here is derived from an EMBL/GenBank/DDBJ whole genome shotgun (WGS) entry which is preliminary data.</text>
</comment>
<name>A0ABR9VR93_9SYNC</name>
<organism evidence="1 2">
    <name type="scientific">Synechocystis salina LEGE 00031</name>
    <dbReference type="NCBI Taxonomy" id="1828736"/>
    <lineage>
        <taxon>Bacteria</taxon>
        <taxon>Bacillati</taxon>
        <taxon>Cyanobacteriota</taxon>
        <taxon>Cyanophyceae</taxon>
        <taxon>Synechococcales</taxon>
        <taxon>Merismopediaceae</taxon>
        <taxon>Synechocystis</taxon>
    </lineage>
</organism>
<reference evidence="1 2" key="1">
    <citation type="submission" date="2020-10" db="EMBL/GenBank/DDBJ databases">
        <authorList>
            <person name="Castelo-Branco R."/>
            <person name="Eusebio N."/>
            <person name="Adriana R."/>
            <person name="Vieira A."/>
            <person name="Brugerolle De Fraissinette N."/>
            <person name="Rezende De Castro R."/>
            <person name="Schneider M.P."/>
            <person name="Vasconcelos V."/>
            <person name="Leao P.N."/>
        </authorList>
    </citation>
    <scope>NUCLEOTIDE SEQUENCE [LARGE SCALE GENOMIC DNA]</scope>
    <source>
        <strain evidence="1 2">LEGE 00031</strain>
    </source>
</reference>
<keyword evidence="2" id="KW-1185">Reference proteome</keyword>
<dbReference type="Proteomes" id="UP000658720">
    <property type="component" value="Unassembled WGS sequence"/>
</dbReference>
<evidence type="ECO:0000313" key="2">
    <source>
        <dbReference type="Proteomes" id="UP000658720"/>
    </source>
</evidence>
<protein>
    <submittedName>
        <fullName evidence="1">Uncharacterized protein</fullName>
    </submittedName>
</protein>
<gene>
    <name evidence="1" type="ORF">IQ217_08300</name>
</gene>
<sequence length="85" mass="10234">MHHDTKEAIARCLYFIDRENKTQENPIIAVIEKALEFAKNEVIFSDPYDLLAQIESVLTEEELANDDRYYSRQETEDYHRNWLHF</sequence>